<evidence type="ECO:0000313" key="10">
    <source>
        <dbReference type="EMBL" id="KKM20504.1"/>
    </source>
</evidence>
<sequence length="247" mass="26980">MILGGRVSDLVLLNENGIRCDGRKVDEPRRIMIKAGVLNNADGSAYIEFGENKILAGVFGPRDVHPKHMANTDTGILRCRYHMSPFSVEERKKPAPSRREIEISKVIKEALLPAVILEKFPRTAVDIYIEVLQADGGSRCAALDAASVALADAGIPMRDMVSAIAAGKVADTIVLDINNEEDQAGQADMPVGYMPNMEKVTLIQLDGILTQDEYKKCVQTAIDGCKMVYEVQKKALNEKFFSNGGKT</sequence>
<keyword evidence="4" id="KW-0540">Nuclease</keyword>
<dbReference type="SUPFAM" id="SSF55666">
    <property type="entry name" value="Ribonuclease PH domain 2-like"/>
    <property type="match status" value="1"/>
</dbReference>
<protein>
    <submittedName>
        <fullName evidence="10">Uncharacterized protein</fullName>
    </submittedName>
</protein>
<evidence type="ECO:0000256" key="7">
    <source>
        <dbReference type="ARBA" id="ARBA00022839"/>
    </source>
</evidence>
<evidence type="ECO:0000256" key="4">
    <source>
        <dbReference type="ARBA" id="ARBA00022722"/>
    </source>
</evidence>
<evidence type="ECO:0000256" key="3">
    <source>
        <dbReference type="ARBA" id="ARBA00022490"/>
    </source>
</evidence>
<name>A0A0F9IL59_9ZZZZ</name>
<reference evidence="10" key="1">
    <citation type="journal article" date="2015" name="Nature">
        <title>Complex archaea that bridge the gap between prokaryotes and eukaryotes.</title>
        <authorList>
            <person name="Spang A."/>
            <person name="Saw J.H."/>
            <person name="Jorgensen S.L."/>
            <person name="Zaremba-Niedzwiedzka K."/>
            <person name="Martijn J."/>
            <person name="Lind A.E."/>
            <person name="van Eijk R."/>
            <person name="Schleper C."/>
            <person name="Guy L."/>
            <person name="Ettema T.J."/>
        </authorList>
    </citation>
    <scope>NUCLEOTIDE SEQUENCE</scope>
</reference>
<dbReference type="GO" id="GO:0071027">
    <property type="term" value="P:nuclear RNA surveillance"/>
    <property type="evidence" value="ECO:0007669"/>
    <property type="project" value="UniProtKB-ARBA"/>
</dbReference>
<evidence type="ECO:0000259" key="8">
    <source>
        <dbReference type="Pfam" id="PF01138"/>
    </source>
</evidence>
<accession>A0A0F9IL59</accession>
<dbReference type="AlphaFoldDB" id="A0A0F9IL59"/>
<keyword evidence="3" id="KW-0963">Cytoplasm</keyword>
<dbReference type="InterPro" id="IPR001247">
    <property type="entry name" value="ExoRNase_PH_dom1"/>
</dbReference>
<dbReference type="Pfam" id="PF01138">
    <property type="entry name" value="RNase_PH"/>
    <property type="match status" value="1"/>
</dbReference>
<dbReference type="NCBIfam" id="TIGR02065">
    <property type="entry name" value="ECX1"/>
    <property type="match status" value="1"/>
</dbReference>
<dbReference type="GO" id="GO:0010467">
    <property type="term" value="P:gene expression"/>
    <property type="evidence" value="ECO:0007669"/>
    <property type="project" value="UniProtKB-ARBA"/>
</dbReference>
<gene>
    <name evidence="10" type="ORF">LCGC14_1644790</name>
</gene>
<dbReference type="Gene3D" id="3.30.230.70">
    <property type="entry name" value="GHMP Kinase, N-terminal domain"/>
    <property type="match status" value="1"/>
</dbReference>
<evidence type="ECO:0000256" key="2">
    <source>
        <dbReference type="ARBA" id="ARBA00006678"/>
    </source>
</evidence>
<evidence type="ECO:0000256" key="6">
    <source>
        <dbReference type="ARBA" id="ARBA00022835"/>
    </source>
</evidence>
<dbReference type="GO" id="GO:0000177">
    <property type="term" value="C:cytoplasmic exosome (RNase complex)"/>
    <property type="evidence" value="ECO:0007669"/>
    <property type="project" value="TreeGrafter"/>
</dbReference>
<keyword evidence="6" id="KW-0271">Exosome</keyword>
<dbReference type="GO" id="GO:0003723">
    <property type="term" value="F:RNA binding"/>
    <property type="evidence" value="ECO:0007669"/>
    <property type="project" value="TreeGrafter"/>
</dbReference>
<dbReference type="InterPro" id="IPR011807">
    <property type="entry name" value="Rrp41"/>
</dbReference>
<feature type="domain" description="Exoribonuclease phosphorolytic" evidence="8">
    <location>
        <begin position="28"/>
        <end position="156"/>
    </location>
</feature>
<evidence type="ECO:0000259" key="9">
    <source>
        <dbReference type="Pfam" id="PF03725"/>
    </source>
</evidence>
<dbReference type="InterPro" id="IPR050080">
    <property type="entry name" value="RNase_PH"/>
</dbReference>
<keyword evidence="5" id="KW-0378">Hydrolase</keyword>
<dbReference type="GO" id="GO:0016896">
    <property type="term" value="F:RNA exonuclease activity, producing 5'-phosphomonoesters"/>
    <property type="evidence" value="ECO:0007669"/>
    <property type="project" value="InterPro"/>
</dbReference>
<dbReference type="FunFam" id="3.30.230.70:FF:000004">
    <property type="entry name" value="Exosome complex component Rrp41"/>
    <property type="match status" value="1"/>
</dbReference>
<evidence type="ECO:0000256" key="5">
    <source>
        <dbReference type="ARBA" id="ARBA00022801"/>
    </source>
</evidence>
<comment type="caution">
    <text evidence="10">The sequence shown here is derived from an EMBL/GenBank/DDBJ whole genome shotgun (WGS) entry which is preliminary data.</text>
</comment>
<dbReference type="PANTHER" id="PTHR11953">
    <property type="entry name" value="EXOSOME COMPLEX COMPONENT"/>
    <property type="match status" value="1"/>
</dbReference>
<dbReference type="InterPro" id="IPR027408">
    <property type="entry name" value="PNPase/RNase_PH_dom_sf"/>
</dbReference>
<dbReference type="GO" id="GO:0031981">
    <property type="term" value="C:nuclear lumen"/>
    <property type="evidence" value="ECO:0007669"/>
    <property type="project" value="UniProtKB-ARBA"/>
</dbReference>
<comment type="subcellular location">
    <subcellularLocation>
        <location evidence="1">Cytoplasm</location>
    </subcellularLocation>
</comment>
<dbReference type="EMBL" id="LAZR01013753">
    <property type="protein sequence ID" value="KKM20504.1"/>
    <property type="molecule type" value="Genomic_DNA"/>
</dbReference>
<evidence type="ECO:0000256" key="1">
    <source>
        <dbReference type="ARBA" id="ARBA00004496"/>
    </source>
</evidence>
<dbReference type="SUPFAM" id="SSF54211">
    <property type="entry name" value="Ribosomal protein S5 domain 2-like"/>
    <property type="match status" value="1"/>
</dbReference>
<proteinExistence type="inferred from homology"/>
<feature type="domain" description="Exoribonuclease phosphorolytic" evidence="9">
    <location>
        <begin position="159"/>
        <end position="223"/>
    </location>
</feature>
<dbReference type="InterPro" id="IPR036345">
    <property type="entry name" value="ExoRNase_PH_dom2_sf"/>
</dbReference>
<dbReference type="PANTHER" id="PTHR11953:SF0">
    <property type="entry name" value="EXOSOME COMPLEX COMPONENT RRP41"/>
    <property type="match status" value="1"/>
</dbReference>
<dbReference type="HAMAP" id="MF_00591">
    <property type="entry name" value="Exosome_Rrp41"/>
    <property type="match status" value="1"/>
</dbReference>
<organism evidence="10">
    <name type="scientific">marine sediment metagenome</name>
    <dbReference type="NCBI Taxonomy" id="412755"/>
    <lineage>
        <taxon>unclassified sequences</taxon>
        <taxon>metagenomes</taxon>
        <taxon>ecological metagenomes</taxon>
    </lineage>
</organism>
<dbReference type="GO" id="GO:0016075">
    <property type="term" value="P:rRNA catabolic process"/>
    <property type="evidence" value="ECO:0007669"/>
    <property type="project" value="TreeGrafter"/>
</dbReference>
<comment type="similarity">
    <text evidence="2">Belongs to the RNase PH family.</text>
</comment>
<dbReference type="CDD" id="cd11366">
    <property type="entry name" value="RNase_PH_archRRP41"/>
    <property type="match status" value="1"/>
</dbReference>
<keyword evidence="7" id="KW-0269">Exonuclease</keyword>
<dbReference type="GO" id="GO:0000956">
    <property type="term" value="P:nuclear-transcribed mRNA catabolic process"/>
    <property type="evidence" value="ECO:0007669"/>
    <property type="project" value="UniProtKB-ARBA"/>
</dbReference>
<dbReference type="InterPro" id="IPR020568">
    <property type="entry name" value="Ribosomal_Su5_D2-typ_SF"/>
</dbReference>
<dbReference type="Pfam" id="PF03725">
    <property type="entry name" value="RNase_PH_C"/>
    <property type="match status" value="1"/>
</dbReference>
<dbReference type="InterPro" id="IPR015847">
    <property type="entry name" value="ExoRNase_PH_dom2"/>
</dbReference>